<name>A0A0L6JVX5_9FIRM</name>
<dbReference type="RefSeq" id="WP_036943305.1">
    <property type="nucleotide sequence ID" value="NZ_JQKC01000021.1"/>
</dbReference>
<gene>
    <name evidence="2" type="ORF">Bccel_5037</name>
</gene>
<feature type="domain" description="Putative component of 'biosynthetic module'" evidence="1">
    <location>
        <begin position="298"/>
        <end position="517"/>
    </location>
</feature>
<reference evidence="3" key="1">
    <citation type="submission" date="2015-07" db="EMBL/GenBank/DDBJ databases">
        <title>Near-Complete Genome Sequence of the Cellulolytic Bacterium Bacteroides (Pseudobacteroides) cellulosolvens ATCC 35603.</title>
        <authorList>
            <person name="Dassa B."/>
            <person name="Utturkar S.M."/>
            <person name="Klingeman D.M."/>
            <person name="Hurt R.A."/>
            <person name="Keller M."/>
            <person name="Xu J."/>
            <person name="Reddy Y.H.K."/>
            <person name="Borovok I."/>
            <person name="Grinberg I.R."/>
            <person name="Lamed R."/>
            <person name="Zhivin O."/>
            <person name="Bayer E.A."/>
            <person name="Brown S.D."/>
        </authorList>
    </citation>
    <scope>NUCLEOTIDE SEQUENCE [LARGE SCALE GENOMIC DNA]</scope>
    <source>
        <strain evidence="3">DSM 2933</strain>
    </source>
</reference>
<organism evidence="2 3">
    <name type="scientific">Pseudobacteroides cellulosolvens ATCC 35603 = DSM 2933</name>
    <dbReference type="NCBI Taxonomy" id="398512"/>
    <lineage>
        <taxon>Bacteria</taxon>
        <taxon>Bacillati</taxon>
        <taxon>Bacillota</taxon>
        <taxon>Clostridia</taxon>
        <taxon>Eubacteriales</taxon>
        <taxon>Oscillospiraceae</taxon>
        <taxon>Pseudobacteroides</taxon>
    </lineage>
</organism>
<dbReference type="Proteomes" id="UP000036923">
    <property type="component" value="Unassembled WGS sequence"/>
</dbReference>
<dbReference type="OrthoDB" id="2421008at2"/>
<accession>A0A0L6JVX5</accession>
<sequence>METFNDYNTINILTNDIYRDVLLKPVDRRSYCINGGLLSLPVYFYRIIGIEQYSDSEYYNELYNLDIELRKIEGIYQRFENRLDTSVSPQFIDKVNSIWNEIKADTNLRAPYLAANLSGAGILKFSTSEIKNYIIKKAFEKCLNLFMSNQKHPKNPSIIKNFCIKIIYWFEKYGLHYFKNFDFTGHNPKFLFYGDVKRDEIYFMAFLSNIGFDIIYFNSFSDSEFKDVDPDNKFSVKLEFERKIPMREFPKAESIVTMATTAYQAEKSVESTVNAENPNLFKPRQFENFPTKAITLNTTYEEIFFFWSKEARYRSGFRIYNNTVIIPNIFAKINGTHKEIARYWEKINSLIHDKGDYVYIIDRVPFSNELSKGYEYRDFFNNNGLLDKNKIKSCKDYPLHFLKTSMQDNILDKANEILQKEYFNFEIDLNFKIRVMSTVFNLQIEILKLLQRFDYPFEVPKLIIYDNSEKCLSMEDYITIALLNAIGLDIIIFSPAGYNNIENGIRNELFNTHNLEDIRFNLNVTKEIYKEIKKRKVTNKSSMFDVFKGFFRG</sequence>
<comment type="caution">
    <text evidence="2">The sequence shown here is derived from an EMBL/GenBank/DDBJ whole genome shotgun (WGS) entry which is preliminary data.</text>
</comment>
<dbReference type="Pfam" id="PF14266">
    <property type="entry name" value="YceG_bac"/>
    <property type="match status" value="2"/>
</dbReference>
<dbReference type="EMBL" id="LGTC01000001">
    <property type="protein sequence ID" value="KNY29760.1"/>
    <property type="molecule type" value="Genomic_DNA"/>
</dbReference>
<proteinExistence type="predicted"/>
<evidence type="ECO:0000259" key="1">
    <source>
        <dbReference type="Pfam" id="PF14266"/>
    </source>
</evidence>
<dbReference type="AlphaFoldDB" id="A0A0L6JVX5"/>
<protein>
    <recommendedName>
        <fullName evidence="1">Putative component of 'biosynthetic module' domain-containing protein</fullName>
    </recommendedName>
</protein>
<evidence type="ECO:0000313" key="2">
    <source>
        <dbReference type="EMBL" id="KNY29760.1"/>
    </source>
</evidence>
<dbReference type="STRING" id="398512.Bccel_5037"/>
<evidence type="ECO:0000313" key="3">
    <source>
        <dbReference type="Proteomes" id="UP000036923"/>
    </source>
</evidence>
<keyword evidence="3" id="KW-1185">Reference proteome</keyword>
<dbReference type="InterPro" id="IPR025647">
    <property type="entry name" value="YceG_bac"/>
</dbReference>
<dbReference type="eggNOG" id="COG0265">
    <property type="taxonomic scope" value="Bacteria"/>
</dbReference>
<feature type="domain" description="Putative component of 'biosynthetic module'" evidence="1">
    <location>
        <begin position="14"/>
        <end position="273"/>
    </location>
</feature>